<dbReference type="RefSeq" id="WP_014018636.1">
    <property type="nucleotide sequence ID" value="NC_015914.1"/>
</dbReference>
<reference evidence="3" key="1">
    <citation type="submission" date="2011-07" db="EMBL/GenBank/DDBJ databases">
        <title>The complete genome of Cyclobacterium marinum DSM 745.</title>
        <authorList>
            <person name="Lucas S."/>
            <person name="Han J."/>
            <person name="Lapidus A."/>
            <person name="Bruce D."/>
            <person name="Goodwin L."/>
            <person name="Pitluck S."/>
            <person name="Peters L."/>
            <person name="Kyrpides N."/>
            <person name="Mavromatis K."/>
            <person name="Ivanova N."/>
            <person name="Ovchinnikova G."/>
            <person name="Chertkov O."/>
            <person name="Detter J.C."/>
            <person name="Tapia R."/>
            <person name="Han C."/>
            <person name="Land M."/>
            <person name="Hauser L."/>
            <person name="Markowitz V."/>
            <person name="Cheng J.-F."/>
            <person name="Hugenholtz P."/>
            <person name="Woyke T."/>
            <person name="Wu D."/>
            <person name="Tindall B."/>
            <person name="Schuetze A."/>
            <person name="Brambilla E."/>
            <person name="Klenk H.-P."/>
            <person name="Eisen J.A."/>
        </authorList>
    </citation>
    <scope>NUCLEOTIDE SEQUENCE [LARGE SCALE GENOMIC DNA]</scope>
    <source>
        <strain evidence="3">ATCC 25205 / DSM 745 / LMG 13164 / NCIMB 1802</strain>
    </source>
</reference>
<feature type="coiled-coil region" evidence="1">
    <location>
        <begin position="3"/>
        <end position="30"/>
    </location>
</feature>
<evidence type="ECO:0000256" key="1">
    <source>
        <dbReference type="SAM" id="Coils"/>
    </source>
</evidence>
<dbReference type="Proteomes" id="UP000001635">
    <property type="component" value="Chromosome"/>
</dbReference>
<dbReference type="STRING" id="880070.Cycma_0563"/>
<accession>G0IY05</accession>
<organism evidence="2 3">
    <name type="scientific">Cyclobacterium marinum (strain ATCC 25205 / DSM 745 / LMG 13164 / NCIMB 1802)</name>
    <name type="common">Flectobacillus marinus</name>
    <dbReference type="NCBI Taxonomy" id="880070"/>
    <lineage>
        <taxon>Bacteria</taxon>
        <taxon>Pseudomonadati</taxon>
        <taxon>Bacteroidota</taxon>
        <taxon>Cytophagia</taxon>
        <taxon>Cytophagales</taxon>
        <taxon>Cyclobacteriaceae</taxon>
        <taxon>Cyclobacterium</taxon>
    </lineage>
</organism>
<dbReference type="KEGG" id="cmr:Cycma_0563"/>
<name>G0IY05_CYCMS</name>
<evidence type="ECO:0000313" key="2">
    <source>
        <dbReference type="EMBL" id="AEL24338.1"/>
    </source>
</evidence>
<dbReference type="EMBL" id="CP002955">
    <property type="protein sequence ID" value="AEL24338.1"/>
    <property type="molecule type" value="Genomic_DNA"/>
</dbReference>
<evidence type="ECO:0000313" key="3">
    <source>
        <dbReference type="Proteomes" id="UP000001635"/>
    </source>
</evidence>
<dbReference type="OrthoDB" id="9989334at2"/>
<sequence length="98" mass="11631">MTRAEIRAEIKAKNAKISELIHDIDNLQKQSYLLSDEEQWFTEEIEKHPKAPYQRKPNYLDGKLVGRINWNEKIKDEDTGDEITIHRSNILRINGEWI</sequence>
<proteinExistence type="predicted"/>
<dbReference type="HOGENOM" id="CLU_2329054_0_0_10"/>
<keyword evidence="3" id="KW-1185">Reference proteome</keyword>
<protein>
    <submittedName>
        <fullName evidence="2">Uncharacterized protein</fullName>
    </submittedName>
</protein>
<gene>
    <name evidence="2" type="ordered locus">Cycma_0563</name>
</gene>
<keyword evidence="1" id="KW-0175">Coiled coil</keyword>
<dbReference type="AlphaFoldDB" id="G0IY05"/>